<proteinExistence type="predicted"/>
<evidence type="ECO:0000256" key="4">
    <source>
        <dbReference type="ARBA" id="ARBA00023242"/>
    </source>
</evidence>
<dbReference type="PANTHER" id="PTHR24329">
    <property type="entry name" value="HOMEOBOX PROTEIN ARISTALESS"/>
    <property type="match status" value="1"/>
</dbReference>
<dbReference type="Gene3D" id="1.10.10.60">
    <property type="entry name" value="Homeodomain-like"/>
    <property type="match status" value="1"/>
</dbReference>
<feature type="compositionally biased region" description="Low complexity" evidence="7">
    <location>
        <begin position="116"/>
        <end position="128"/>
    </location>
</feature>
<dbReference type="GO" id="GO:0000981">
    <property type="term" value="F:DNA-binding transcription factor activity, RNA polymerase II-specific"/>
    <property type="evidence" value="ECO:0007669"/>
    <property type="project" value="InterPro"/>
</dbReference>
<keyword evidence="3 5" id="KW-0371">Homeobox</keyword>
<evidence type="ECO:0000256" key="7">
    <source>
        <dbReference type="SAM" id="MobiDB-lite"/>
    </source>
</evidence>
<dbReference type="Pfam" id="PF00046">
    <property type="entry name" value="Homeodomain"/>
    <property type="match status" value="1"/>
</dbReference>
<name>A0A8C4PGT5_EQUAS</name>
<dbReference type="AlphaFoldDB" id="A0A8C4PGT5"/>
<dbReference type="PROSITE" id="PS00027">
    <property type="entry name" value="HOMEOBOX_1"/>
    <property type="match status" value="1"/>
</dbReference>
<dbReference type="InterPro" id="IPR001356">
    <property type="entry name" value="HD"/>
</dbReference>
<accession>A0A8C4PGT5</accession>
<dbReference type="SUPFAM" id="SSF46689">
    <property type="entry name" value="Homeodomain-like"/>
    <property type="match status" value="1"/>
</dbReference>
<dbReference type="PROSITE" id="PS50071">
    <property type="entry name" value="HOMEOBOX_2"/>
    <property type="match status" value="1"/>
</dbReference>
<evidence type="ECO:0000313" key="9">
    <source>
        <dbReference type="Ensembl" id="ENSEASP00005003914.1"/>
    </source>
</evidence>
<organism evidence="9">
    <name type="scientific">Equus asinus asinus</name>
    <dbReference type="NCBI Taxonomy" id="83772"/>
    <lineage>
        <taxon>Eukaryota</taxon>
        <taxon>Metazoa</taxon>
        <taxon>Chordata</taxon>
        <taxon>Craniata</taxon>
        <taxon>Vertebrata</taxon>
        <taxon>Euteleostomi</taxon>
        <taxon>Mammalia</taxon>
        <taxon>Eutheria</taxon>
        <taxon>Laurasiatheria</taxon>
        <taxon>Perissodactyla</taxon>
        <taxon>Equidae</taxon>
        <taxon>Equus</taxon>
    </lineage>
</organism>
<evidence type="ECO:0000256" key="3">
    <source>
        <dbReference type="ARBA" id="ARBA00023155"/>
    </source>
</evidence>
<dbReference type="InterPro" id="IPR009057">
    <property type="entry name" value="Homeodomain-like_sf"/>
</dbReference>
<feature type="region of interest" description="Disordered" evidence="7">
    <location>
        <begin position="105"/>
        <end position="161"/>
    </location>
</feature>
<evidence type="ECO:0000256" key="5">
    <source>
        <dbReference type="PROSITE-ProRule" id="PRU00108"/>
    </source>
</evidence>
<dbReference type="InterPro" id="IPR050649">
    <property type="entry name" value="Paired_Homeobox_TFs"/>
</dbReference>
<keyword evidence="2 5" id="KW-0238">DNA-binding</keyword>
<dbReference type="Ensembl" id="ENSEAST00005004295.1">
    <property type="protein sequence ID" value="ENSEASP00005003914.1"/>
    <property type="gene ID" value="ENSEASG00005002971.1"/>
</dbReference>
<evidence type="ECO:0000256" key="1">
    <source>
        <dbReference type="ARBA" id="ARBA00004123"/>
    </source>
</evidence>
<protein>
    <recommendedName>
        <fullName evidence="8">Homeobox domain-containing protein</fullName>
    </recommendedName>
</protein>
<dbReference type="GO" id="GO:0005634">
    <property type="term" value="C:nucleus"/>
    <property type="evidence" value="ECO:0007669"/>
    <property type="project" value="UniProtKB-SubCell"/>
</dbReference>
<dbReference type="PANTHER" id="PTHR24329:SF545">
    <property type="entry name" value="HOMEOBOX PROTEIN ESX1"/>
    <property type="match status" value="1"/>
</dbReference>
<dbReference type="FunFam" id="1.10.10.60:FF:000361">
    <property type="entry name" value="ESX homeobox 1"/>
    <property type="match status" value="1"/>
</dbReference>
<dbReference type="InterPro" id="IPR017970">
    <property type="entry name" value="Homeobox_CS"/>
</dbReference>
<dbReference type="CDD" id="cd00086">
    <property type="entry name" value="homeodomain"/>
    <property type="match status" value="1"/>
</dbReference>
<dbReference type="SMART" id="SM00389">
    <property type="entry name" value="HOX"/>
    <property type="match status" value="1"/>
</dbReference>
<dbReference type="OMA" id="FDEAQYP"/>
<keyword evidence="4 5" id="KW-0539">Nucleus</keyword>
<evidence type="ECO:0000259" key="8">
    <source>
        <dbReference type="PROSITE" id="PS50071"/>
    </source>
</evidence>
<comment type="subcellular location">
    <subcellularLocation>
        <location evidence="1 5 6">Nucleus</location>
    </subcellularLocation>
</comment>
<feature type="domain" description="Homeobox" evidence="8">
    <location>
        <begin position="165"/>
        <end position="225"/>
    </location>
</feature>
<evidence type="ECO:0000256" key="6">
    <source>
        <dbReference type="RuleBase" id="RU000682"/>
    </source>
</evidence>
<sequence length="321" mass="35367">MEPRPGCSHYDAGYRSLGAHEREEELRGQYLDGDKRFGKSWKGRFPGRGGWKGRRAVVAAALLSQPFAPSSPSPVGSSAPVSLFCFPPFPDVKPTLTGVIKTRGDEEETLSETGNGADAAGDLGARGRSLLDRETPEGGRGGRVEPPLQREEPPPPAEGPQIVERNRRRYRTVFTQLQLYELELIFHRTPYPDVLAREEIAGRLNLNEGRVQVWFQNRRAKWRRHQRAQQLRNLVPIAMGPPVGVTFDGLYPVVPVLEAAWRYVPLVPWPLVPPGPPPPLVVPEPPVMPVPPPAPAPPFPVAPIGMAWDPVINGPYAGPIF</sequence>
<evidence type="ECO:0000256" key="2">
    <source>
        <dbReference type="ARBA" id="ARBA00023125"/>
    </source>
</evidence>
<feature type="DNA-binding region" description="Homeobox" evidence="5">
    <location>
        <begin position="167"/>
        <end position="226"/>
    </location>
</feature>
<reference evidence="9" key="1">
    <citation type="submission" date="2023-03" db="UniProtKB">
        <authorList>
            <consortium name="Ensembl"/>
        </authorList>
    </citation>
    <scope>IDENTIFICATION</scope>
</reference>
<dbReference type="GO" id="GO:0000977">
    <property type="term" value="F:RNA polymerase II transcription regulatory region sequence-specific DNA binding"/>
    <property type="evidence" value="ECO:0007669"/>
    <property type="project" value="TreeGrafter"/>
</dbReference>
<feature type="compositionally biased region" description="Basic and acidic residues" evidence="7">
    <location>
        <begin position="129"/>
        <end position="153"/>
    </location>
</feature>